<name>A0A6G6GPB4_9FLAO</name>
<feature type="compositionally biased region" description="Basic and acidic residues" evidence="1">
    <location>
        <begin position="24"/>
        <end position="38"/>
    </location>
</feature>
<feature type="region of interest" description="Disordered" evidence="1">
    <location>
        <begin position="91"/>
        <end position="125"/>
    </location>
</feature>
<keyword evidence="3" id="KW-1185">Reference proteome</keyword>
<evidence type="ECO:0000256" key="1">
    <source>
        <dbReference type="SAM" id="MobiDB-lite"/>
    </source>
</evidence>
<dbReference type="EMBL" id="CP049057">
    <property type="protein sequence ID" value="QIE60273.1"/>
    <property type="molecule type" value="Genomic_DNA"/>
</dbReference>
<dbReference type="AlphaFoldDB" id="A0A6G6GPB4"/>
<protein>
    <submittedName>
        <fullName evidence="2">Uncharacterized protein</fullName>
    </submittedName>
</protein>
<dbReference type="RefSeq" id="WP_164680286.1">
    <property type="nucleotide sequence ID" value="NZ_CP049057.1"/>
</dbReference>
<dbReference type="Proteomes" id="UP000505306">
    <property type="component" value="Chromosome"/>
</dbReference>
<organism evidence="2 3">
    <name type="scientific">Rasiella rasia</name>
    <dbReference type="NCBI Taxonomy" id="2744027"/>
    <lineage>
        <taxon>Bacteria</taxon>
        <taxon>Pseudomonadati</taxon>
        <taxon>Bacteroidota</taxon>
        <taxon>Flavobacteriia</taxon>
        <taxon>Flavobacteriales</taxon>
        <taxon>Flavobacteriaceae</taxon>
        <taxon>Rasiella</taxon>
    </lineage>
</organism>
<proteinExistence type="predicted"/>
<dbReference type="KEGG" id="mgel:G5B37_12085"/>
<accession>A0A6G6GPB4</accession>
<sequence>MKTAIFTLLCFCTLACFSQQLDETQKEVRSEPVTKEMKPSSVNSTWVKSNDISIENSKTLQIVPINEGARELKATTKTSLFIPDTNTDKAADKPLVHMTTPASERRTKPQKITPTFTLLKSKEHD</sequence>
<evidence type="ECO:0000313" key="2">
    <source>
        <dbReference type="EMBL" id="QIE60273.1"/>
    </source>
</evidence>
<feature type="region of interest" description="Disordered" evidence="1">
    <location>
        <begin position="24"/>
        <end position="45"/>
    </location>
</feature>
<gene>
    <name evidence="2" type="ORF">G5B37_12085</name>
</gene>
<reference evidence="2 3" key="1">
    <citation type="submission" date="2020-02" db="EMBL/GenBank/DDBJ databases">
        <title>Complete genome sequence of Flavobacteriaceae bacterium.</title>
        <authorList>
            <person name="Kim S.-J."/>
            <person name="Kim Y.-S."/>
            <person name="Kim K.-H."/>
        </authorList>
    </citation>
    <scope>NUCLEOTIDE SEQUENCE [LARGE SCALE GENOMIC DNA]</scope>
    <source>
        <strain evidence="2 3">RR4-40</strain>
    </source>
</reference>
<evidence type="ECO:0000313" key="3">
    <source>
        <dbReference type="Proteomes" id="UP000505306"/>
    </source>
</evidence>